<comment type="catalytic activity">
    <reaction evidence="1">
        <text>Hydrolysis of terminal, non-reducing beta-D-mannose residues in beta-D-mannosides.</text>
        <dbReference type="EC" id="3.2.1.25"/>
    </reaction>
</comment>
<dbReference type="FunFam" id="3.20.20.80:FF:000084">
    <property type="entry name" value="Beta-mannosidase A"/>
    <property type="match status" value="1"/>
</dbReference>
<reference evidence="21" key="1">
    <citation type="submission" date="2022-11" db="EMBL/GenBank/DDBJ databases">
        <authorList>
            <person name="Petersen C."/>
        </authorList>
    </citation>
    <scope>NUCLEOTIDE SEQUENCE</scope>
    <source>
        <strain evidence="21">IBT 29864</strain>
    </source>
</reference>
<evidence type="ECO:0000256" key="5">
    <source>
        <dbReference type="ARBA" id="ARBA00011738"/>
    </source>
</evidence>
<feature type="domain" description="Mannosidase Ig/CBM-like" evidence="19">
    <location>
        <begin position="762"/>
        <end position="840"/>
    </location>
</feature>
<dbReference type="InterPro" id="IPR041447">
    <property type="entry name" value="Mannosidase_ig"/>
</dbReference>
<feature type="chain" id="PRO_5040966314" description="Beta-mannosidase A" evidence="16">
    <location>
        <begin position="22"/>
        <end position="949"/>
    </location>
</feature>
<organism evidence="21 22">
    <name type="scientific">Penicillium cataractarum</name>
    <dbReference type="NCBI Taxonomy" id="2100454"/>
    <lineage>
        <taxon>Eukaryota</taxon>
        <taxon>Fungi</taxon>
        <taxon>Dikarya</taxon>
        <taxon>Ascomycota</taxon>
        <taxon>Pezizomycotina</taxon>
        <taxon>Eurotiomycetes</taxon>
        <taxon>Eurotiomycetidae</taxon>
        <taxon>Eurotiales</taxon>
        <taxon>Aspergillaceae</taxon>
        <taxon>Penicillium</taxon>
    </lineage>
</organism>
<gene>
    <name evidence="21" type="ORF">N7496_003095</name>
</gene>
<dbReference type="GO" id="GO:0006516">
    <property type="term" value="P:glycoprotein catabolic process"/>
    <property type="evidence" value="ECO:0007669"/>
    <property type="project" value="TreeGrafter"/>
</dbReference>
<dbReference type="Proteomes" id="UP001147782">
    <property type="component" value="Unassembled WGS sequence"/>
</dbReference>
<feature type="signal peptide" evidence="16">
    <location>
        <begin position="1"/>
        <end position="21"/>
    </location>
</feature>
<evidence type="ECO:0000256" key="10">
    <source>
        <dbReference type="ARBA" id="ARBA00022801"/>
    </source>
</evidence>
<comment type="caution">
    <text evidence="21">The sequence shown here is derived from an EMBL/GenBank/DDBJ whole genome shotgun (WGS) entry which is preliminary data.</text>
</comment>
<dbReference type="EMBL" id="JAPZBS010000002">
    <property type="protein sequence ID" value="KAJ5380667.1"/>
    <property type="molecule type" value="Genomic_DNA"/>
</dbReference>
<dbReference type="Pfam" id="PF22666">
    <property type="entry name" value="Glyco_hydro_2_N2"/>
    <property type="match status" value="1"/>
</dbReference>
<keyword evidence="14" id="KW-0624">Polysaccharide degradation</keyword>
<keyword evidence="13" id="KW-0326">Glycosidase</keyword>
<dbReference type="InterPro" id="IPR054593">
    <property type="entry name" value="Beta-mannosidase-like_N2"/>
</dbReference>
<keyword evidence="11" id="KW-0325">Glycoprotein</keyword>
<dbReference type="Gene3D" id="2.60.40.10">
    <property type="entry name" value="Immunoglobulins"/>
    <property type="match status" value="3"/>
</dbReference>
<dbReference type="EC" id="3.2.1.25" evidence="6"/>
<dbReference type="SUPFAM" id="SSF49303">
    <property type="entry name" value="beta-Galactosidase/glucuronidase domain"/>
    <property type="match status" value="2"/>
</dbReference>
<protein>
    <recommendedName>
        <fullName evidence="7">Beta-mannosidase A</fullName>
        <ecNumber evidence="6">3.2.1.25</ecNumber>
    </recommendedName>
    <alternativeName>
        <fullName evidence="15">Mannanase A</fullName>
    </alternativeName>
</protein>
<keyword evidence="22" id="KW-1185">Reference proteome</keyword>
<dbReference type="SUPFAM" id="SSF51445">
    <property type="entry name" value="(Trans)glycosidases"/>
    <property type="match status" value="1"/>
</dbReference>
<keyword evidence="9 16" id="KW-0732">Signal</keyword>
<dbReference type="Pfam" id="PF17786">
    <property type="entry name" value="Mannosidase_ig"/>
    <property type="match status" value="1"/>
</dbReference>
<sequence>MHLHKHLALAALPATLHPALAQKVVDLAGDGWTVSSKALNISVPGKLPSQVHLDLFAGKAIGKFLYCLAPKTHVQTNPQSHRYHGLNDFNQRWICNNNWTYTSHPLHNLSTKAKSSWLVFNGLDTFTTIEVCGQIVGTTDNQFRQYTFDISGALKSCKGDPTLDLNFGSAPEIANAIASDPSSEKWPYGPQQIYEFPNRWYIRKEQSDFGWDWGPAFAPAGPWRDAYLVQFENEESIYVLNTDLDIFRKGQINHVAPDQTQPWVVNASIDFLGSLPKKPSMTIEIKDVESGKILKSGPLESISVSGGAISGSITIDADAPNLWWPTGLGKQNLYDATISVQDSKHHSLADVTKRTGFRTIFLNRLNITEDQLAQGIAPGANWHFEVNGQEFYAKGSNFIPPDAFWPRVTEEKMQRLFNAVVEGNQNMLRVWASGAYLPDFIYDIADEQGVLLWSEFQFSDALYPSDDKFLENVAAEVSYNVRRLNHHPSLALWAGGNELESLELPIVKGAAPDKYAFYVGEYEKLFISLILPLVYENSRSIPYMPSSTNNGFLYVNLSAPVPMAERYDNTTAGHYYSDTDHYNYDSSVAFDFGSYPVGRFANEFGYHSMPSLQSWQQAIDPEDLHFNSSTVVLRNHHYPPGTTDTHNLRNSSKGMGEMTMAVERYYPIPHKKDSVQQFSAWCHATQLFQADMYKSEIIFYRRGSGMPERQLGSLYWQLEDIWQAPTWAGIEYDGRWKVLHYVARDIYQPIIVSPFWNYTSGDLSVYVTSDLWETARGTVNFTWVDLTGKPIPGNAGTPQSRQFTVGGLNTTKVYEANTAKLSIPDKTDAVLVLSLIAHGRMPNSESVSTFVHREKVTTVFPNKLSLVDPKLELSHDSSSNTFTVEAKGGVSLYTWLDYPAGVVGYFDDNAFTLVPGEKKTVRFTVQKDETGGKWAQGVTVQSLWDQTTD</sequence>
<evidence type="ECO:0000259" key="20">
    <source>
        <dbReference type="Pfam" id="PF22666"/>
    </source>
</evidence>
<dbReference type="AlphaFoldDB" id="A0A9W9VG29"/>
<evidence type="ECO:0000256" key="8">
    <source>
        <dbReference type="ARBA" id="ARBA00022525"/>
    </source>
</evidence>
<dbReference type="Pfam" id="PF00703">
    <property type="entry name" value="Glyco_hydro_2"/>
    <property type="match status" value="1"/>
</dbReference>
<dbReference type="Gene3D" id="2.60.120.260">
    <property type="entry name" value="Galactose-binding domain-like"/>
    <property type="match status" value="1"/>
</dbReference>
<evidence type="ECO:0000256" key="6">
    <source>
        <dbReference type="ARBA" id="ARBA00012754"/>
    </source>
</evidence>
<feature type="domain" description="Glycoside hydrolase family 2 immunoglobulin-like beta-sandwich" evidence="17">
    <location>
        <begin position="270"/>
        <end position="358"/>
    </location>
</feature>
<dbReference type="InterPro" id="IPR050887">
    <property type="entry name" value="Beta-mannosidase_GH2"/>
</dbReference>
<accession>A0A9W9VG29</accession>
<evidence type="ECO:0000256" key="1">
    <source>
        <dbReference type="ARBA" id="ARBA00000829"/>
    </source>
</evidence>
<dbReference type="InterPro" id="IPR017853">
    <property type="entry name" value="GH"/>
</dbReference>
<dbReference type="Gene3D" id="3.20.20.80">
    <property type="entry name" value="Glycosidases"/>
    <property type="match status" value="1"/>
</dbReference>
<dbReference type="InterPro" id="IPR006102">
    <property type="entry name" value="Ig-like_GH2"/>
</dbReference>
<evidence type="ECO:0000256" key="4">
    <source>
        <dbReference type="ARBA" id="ARBA00007483"/>
    </source>
</evidence>
<dbReference type="PANTHER" id="PTHR43730">
    <property type="entry name" value="BETA-MANNOSIDASE"/>
    <property type="match status" value="1"/>
</dbReference>
<evidence type="ECO:0000256" key="11">
    <source>
        <dbReference type="ARBA" id="ARBA00023180"/>
    </source>
</evidence>
<feature type="domain" description="Beta-mannosidase Ig-fold" evidence="18">
    <location>
        <begin position="866"/>
        <end position="945"/>
    </location>
</feature>
<evidence type="ECO:0000259" key="18">
    <source>
        <dbReference type="Pfam" id="PF17753"/>
    </source>
</evidence>
<dbReference type="GO" id="GO:0000272">
    <property type="term" value="P:polysaccharide catabolic process"/>
    <property type="evidence" value="ECO:0007669"/>
    <property type="project" value="UniProtKB-KW"/>
</dbReference>
<keyword evidence="10" id="KW-0378">Hydrolase</keyword>
<keyword evidence="8" id="KW-0964">Secreted</keyword>
<evidence type="ECO:0000256" key="15">
    <source>
        <dbReference type="ARBA" id="ARBA00031061"/>
    </source>
</evidence>
<dbReference type="Pfam" id="PF17753">
    <property type="entry name" value="Ig_mannosidase"/>
    <property type="match status" value="1"/>
</dbReference>
<evidence type="ECO:0000256" key="12">
    <source>
        <dbReference type="ARBA" id="ARBA00023277"/>
    </source>
</evidence>
<keyword evidence="12" id="KW-0119">Carbohydrate metabolism</keyword>
<feature type="domain" description="Beta-mannosidase-like galactose-binding" evidence="20">
    <location>
        <begin position="32"/>
        <end position="224"/>
    </location>
</feature>
<dbReference type="InterPro" id="IPR036156">
    <property type="entry name" value="Beta-gal/glucu_dom_sf"/>
</dbReference>
<dbReference type="InterPro" id="IPR013783">
    <property type="entry name" value="Ig-like_fold"/>
</dbReference>
<comment type="pathway">
    <text evidence="3">Glycan metabolism; N-glycan degradation.</text>
</comment>
<dbReference type="FunFam" id="2.60.40.10:FF:001511">
    <property type="entry name" value="Beta-mannosidase A"/>
    <property type="match status" value="1"/>
</dbReference>
<evidence type="ECO:0000313" key="22">
    <source>
        <dbReference type="Proteomes" id="UP001147782"/>
    </source>
</evidence>
<comment type="similarity">
    <text evidence="4">Belongs to the glycosyl hydrolase 2 family. Beta-mannosidase A subfamily.</text>
</comment>
<evidence type="ECO:0000259" key="19">
    <source>
        <dbReference type="Pfam" id="PF17786"/>
    </source>
</evidence>
<dbReference type="GO" id="GO:0004567">
    <property type="term" value="F:beta-mannosidase activity"/>
    <property type="evidence" value="ECO:0007669"/>
    <property type="project" value="UniProtKB-EC"/>
</dbReference>
<reference evidence="21" key="2">
    <citation type="journal article" date="2023" name="IMA Fungus">
        <title>Comparative genomic study of the Penicillium genus elucidates a diverse pangenome and 15 lateral gene transfer events.</title>
        <authorList>
            <person name="Petersen C."/>
            <person name="Sorensen T."/>
            <person name="Nielsen M.R."/>
            <person name="Sondergaard T.E."/>
            <person name="Sorensen J.L."/>
            <person name="Fitzpatrick D.A."/>
            <person name="Frisvad J.C."/>
            <person name="Nielsen K.L."/>
        </authorList>
    </citation>
    <scope>NUCLEOTIDE SEQUENCE</scope>
    <source>
        <strain evidence="21">IBT 29864</strain>
    </source>
</reference>
<dbReference type="SUPFAM" id="SSF49785">
    <property type="entry name" value="Galactose-binding domain-like"/>
    <property type="match status" value="1"/>
</dbReference>
<evidence type="ECO:0000256" key="9">
    <source>
        <dbReference type="ARBA" id="ARBA00022729"/>
    </source>
</evidence>
<dbReference type="RefSeq" id="XP_056558238.1">
    <property type="nucleotide sequence ID" value="XM_056696026.1"/>
</dbReference>
<comment type="subunit">
    <text evidence="5">Homodimer.</text>
</comment>
<evidence type="ECO:0000256" key="16">
    <source>
        <dbReference type="SAM" id="SignalP"/>
    </source>
</evidence>
<comment type="subcellular location">
    <subcellularLocation>
        <location evidence="2">Secreted</location>
    </subcellularLocation>
</comment>
<dbReference type="GO" id="GO:0005576">
    <property type="term" value="C:extracellular region"/>
    <property type="evidence" value="ECO:0007669"/>
    <property type="project" value="UniProtKB-SubCell"/>
</dbReference>
<dbReference type="InterPro" id="IPR041625">
    <property type="entry name" value="Beta-mannosidase_Ig"/>
</dbReference>
<evidence type="ECO:0000256" key="2">
    <source>
        <dbReference type="ARBA" id="ARBA00004613"/>
    </source>
</evidence>
<evidence type="ECO:0000313" key="21">
    <source>
        <dbReference type="EMBL" id="KAJ5380667.1"/>
    </source>
</evidence>
<dbReference type="InterPro" id="IPR008979">
    <property type="entry name" value="Galactose-bd-like_sf"/>
</dbReference>
<evidence type="ECO:0000256" key="7">
    <source>
        <dbReference type="ARBA" id="ARBA00021795"/>
    </source>
</evidence>
<name>A0A9W9VG29_9EURO</name>
<evidence type="ECO:0000256" key="13">
    <source>
        <dbReference type="ARBA" id="ARBA00023295"/>
    </source>
</evidence>
<evidence type="ECO:0000256" key="14">
    <source>
        <dbReference type="ARBA" id="ARBA00023326"/>
    </source>
</evidence>
<evidence type="ECO:0000259" key="17">
    <source>
        <dbReference type="Pfam" id="PF00703"/>
    </source>
</evidence>
<proteinExistence type="inferred from homology"/>
<evidence type="ECO:0000256" key="3">
    <source>
        <dbReference type="ARBA" id="ARBA00004740"/>
    </source>
</evidence>
<dbReference type="PANTHER" id="PTHR43730:SF5">
    <property type="entry name" value="BETA-MANNOSIDASE A"/>
    <property type="match status" value="1"/>
</dbReference>
<dbReference type="OrthoDB" id="2866996at2759"/>
<dbReference type="GeneID" id="81435203"/>